<reference evidence="4" key="1">
    <citation type="journal article" date="2020" name="Stud. Mycol.">
        <title>101 Dothideomycetes genomes: a test case for predicting lifestyles and emergence of pathogens.</title>
        <authorList>
            <person name="Haridas S."/>
            <person name="Albert R."/>
            <person name="Binder M."/>
            <person name="Bloem J."/>
            <person name="Labutti K."/>
            <person name="Salamov A."/>
            <person name="Andreopoulos B."/>
            <person name="Baker S."/>
            <person name="Barry K."/>
            <person name="Bills G."/>
            <person name="Bluhm B."/>
            <person name="Cannon C."/>
            <person name="Castanera R."/>
            <person name="Culley D."/>
            <person name="Daum C."/>
            <person name="Ezra D."/>
            <person name="Gonzalez J."/>
            <person name="Henrissat B."/>
            <person name="Kuo A."/>
            <person name="Liang C."/>
            <person name="Lipzen A."/>
            <person name="Lutzoni F."/>
            <person name="Magnuson J."/>
            <person name="Mondo S."/>
            <person name="Nolan M."/>
            <person name="Ohm R."/>
            <person name="Pangilinan J."/>
            <person name="Park H.-J."/>
            <person name="Ramirez L."/>
            <person name="Alfaro M."/>
            <person name="Sun H."/>
            <person name="Tritt A."/>
            <person name="Yoshinaga Y."/>
            <person name="Zwiers L.-H."/>
            <person name="Turgeon B."/>
            <person name="Goodwin S."/>
            <person name="Spatafora J."/>
            <person name="Crous P."/>
            <person name="Grigoriev I."/>
        </authorList>
    </citation>
    <scope>NUCLEOTIDE SEQUENCE</scope>
    <source>
        <strain evidence="4">CBS 269.34</strain>
    </source>
</reference>
<dbReference type="GO" id="GO:0016491">
    <property type="term" value="F:oxidoreductase activity"/>
    <property type="evidence" value="ECO:0007669"/>
    <property type="project" value="UniProtKB-KW"/>
</dbReference>
<keyword evidence="5" id="KW-1185">Reference proteome</keyword>
<dbReference type="InterPro" id="IPR036291">
    <property type="entry name" value="NAD(P)-bd_dom_sf"/>
</dbReference>
<dbReference type="Gene3D" id="3.40.50.720">
    <property type="entry name" value="NAD(P)-binding Rossmann-like Domain"/>
    <property type="match status" value="1"/>
</dbReference>
<proteinExistence type="inferred from homology"/>
<dbReference type="OrthoDB" id="1933717at2759"/>
<comment type="similarity">
    <text evidence="1">Belongs to the short-chain dehydrogenases/reductases (SDR) family.</text>
</comment>
<dbReference type="PANTHER" id="PTHR43976:SF16">
    <property type="entry name" value="SHORT-CHAIN DEHYDROGENASE_REDUCTASE FAMILY PROTEIN"/>
    <property type="match status" value="1"/>
</dbReference>
<dbReference type="PRINTS" id="PR00081">
    <property type="entry name" value="GDHRDH"/>
</dbReference>
<dbReference type="InterPro" id="IPR002347">
    <property type="entry name" value="SDR_fam"/>
</dbReference>
<dbReference type="AlphaFoldDB" id="A0A6A6QHS6"/>
<keyword evidence="2" id="KW-0560">Oxidoreductase</keyword>
<dbReference type="EMBL" id="MU004195">
    <property type="protein sequence ID" value="KAF2491772.1"/>
    <property type="molecule type" value="Genomic_DNA"/>
</dbReference>
<evidence type="ECO:0000256" key="1">
    <source>
        <dbReference type="ARBA" id="ARBA00006484"/>
    </source>
</evidence>
<dbReference type="InterPro" id="IPR051911">
    <property type="entry name" value="SDR_oxidoreductase"/>
</dbReference>
<dbReference type="PANTHER" id="PTHR43976">
    <property type="entry name" value="SHORT CHAIN DEHYDROGENASE"/>
    <property type="match status" value="1"/>
</dbReference>
<accession>A0A6A6QHS6</accession>
<evidence type="ECO:0000313" key="5">
    <source>
        <dbReference type="Proteomes" id="UP000799750"/>
    </source>
</evidence>
<dbReference type="Proteomes" id="UP000799750">
    <property type="component" value="Unassembled WGS sequence"/>
</dbReference>
<dbReference type="Pfam" id="PF00106">
    <property type="entry name" value="adh_short"/>
    <property type="match status" value="1"/>
</dbReference>
<organism evidence="4 5">
    <name type="scientific">Lophium mytilinum</name>
    <dbReference type="NCBI Taxonomy" id="390894"/>
    <lineage>
        <taxon>Eukaryota</taxon>
        <taxon>Fungi</taxon>
        <taxon>Dikarya</taxon>
        <taxon>Ascomycota</taxon>
        <taxon>Pezizomycotina</taxon>
        <taxon>Dothideomycetes</taxon>
        <taxon>Pleosporomycetidae</taxon>
        <taxon>Mytilinidiales</taxon>
        <taxon>Mytilinidiaceae</taxon>
        <taxon>Lophium</taxon>
    </lineage>
</organism>
<feature type="region of interest" description="Disordered" evidence="3">
    <location>
        <begin position="1"/>
        <end position="26"/>
    </location>
</feature>
<evidence type="ECO:0000256" key="2">
    <source>
        <dbReference type="ARBA" id="ARBA00023002"/>
    </source>
</evidence>
<gene>
    <name evidence="4" type="ORF">BU16DRAFT_530204</name>
</gene>
<protein>
    <submittedName>
        <fullName evidence="4">Short chain dehydrogenase/reductase family protein-like protein</fullName>
    </submittedName>
</protein>
<evidence type="ECO:0000313" key="4">
    <source>
        <dbReference type="EMBL" id="KAF2491772.1"/>
    </source>
</evidence>
<name>A0A6A6QHS6_9PEZI</name>
<evidence type="ECO:0000256" key="3">
    <source>
        <dbReference type="SAM" id="MobiDB-lite"/>
    </source>
</evidence>
<dbReference type="SUPFAM" id="SSF51735">
    <property type="entry name" value="NAD(P)-binding Rossmann-fold domains"/>
    <property type="match status" value="1"/>
</dbReference>
<sequence length="380" mass="41620">MTPPQSATVSSKPQRPRSPKFPPHNAPRVWFITTGTSPIAIALARQVLEHGDYVVAGVLPIEFEKHEERSEEFRDFLEDVKRTERWKERLRVVGLDGRSVGQCQAAIAEAIEAFGRVDVLLGCTSEAVVGTVEELAQSPRTISLVQEQFETNFFANVNVIKAVLPNMRQMRNGHVIMVTGITAHLGTPGLGMYCSSQWAIEGYCDSLAYEIAPFNIKMSIVQPNMEVNVLTNRITSVPPLPQYSPDINPAPLAREILSGILDKIDLSNHPYPEMSPGTEKSPASADMDVHMPYTGDLLSSPQVTSLYPPLSQTFKAALIAETVHALTAIGGHDNPPARHIVGFEGVTSVKEKLKTVSEELEDFIEVSGAVDIRKGEDTTI</sequence>
<feature type="compositionally biased region" description="Polar residues" evidence="3">
    <location>
        <begin position="1"/>
        <end position="13"/>
    </location>
</feature>